<protein>
    <submittedName>
        <fullName evidence="1">Uncharacterized protein</fullName>
    </submittedName>
</protein>
<reference evidence="1 2" key="1">
    <citation type="journal article" date="2024" name="Elife">
        <title>Polysaccharide breakdown products drive degradation-dispersal cycles of foraging bacteria through changes in metabolism and motility.</title>
        <authorList>
            <person name="Stubbusch A.K."/>
            <person name="Keegstra J.M."/>
            <person name="Schwartzman J."/>
            <person name="Pontrelli S."/>
            <person name="Clerc E.E."/>
            <person name="Stocker R."/>
            <person name="Magnabosco C."/>
            <person name="Schubert O.T."/>
            <person name="Ackermann M."/>
            <person name="D'Souza G.G."/>
        </authorList>
    </citation>
    <scope>NUCLEOTIDE SEQUENCE [LARGE SCALE GENOMIC DNA]</scope>
    <source>
        <strain evidence="1 2">ZF270</strain>
    </source>
</reference>
<keyword evidence="2" id="KW-1185">Reference proteome</keyword>
<sequence length="68" mass="7915">MQKRQDIPAFFCLKHNSKTNVSTHIQILQLIIQTAHSPEAFIIQKLSKPILNLKAHPLKDLRAMKKWL</sequence>
<evidence type="ECO:0000313" key="1">
    <source>
        <dbReference type="EMBL" id="WZS84736.1"/>
    </source>
</evidence>
<proteinExistence type="predicted"/>
<organism evidence="1 2">
    <name type="scientific">Vibrio cyclitrophicus ZF270</name>
    <dbReference type="NCBI Taxonomy" id="1136176"/>
    <lineage>
        <taxon>Bacteria</taxon>
        <taxon>Pseudomonadati</taxon>
        <taxon>Pseudomonadota</taxon>
        <taxon>Gammaproteobacteria</taxon>
        <taxon>Vibrionales</taxon>
        <taxon>Vibrionaceae</taxon>
        <taxon>Vibrio</taxon>
    </lineage>
</organism>
<gene>
    <name evidence="1" type="ORF">QYQ95_09530</name>
</gene>
<dbReference type="EMBL" id="CP135176">
    <property type="protein sequence ID" value="WZS84736.1"/>
    <property type="molecule type" value="Genomic_DNA"/>
</dbReference>
<dbReference type="GeneID" id="89226070"/>
<name>A0AAN0N8C1_9VIBR</name>
<dbReference type="AlphaFoldDB" id="A0AAN0N8C1"/>
<dbReference type="RefSeq" id="WP_016784622.1">
    <property type="nucleotide sequence ID" value="NZ_AIDR02000018.1"/>
</dbReference>
<dbReference type="Proteomes" id="UP001441914">
    <property type="component" value="Chromosome 1"/>
</dbReference>
<evidence type="ECO:0000313" key="2">
    <source>
        <dbReference type="Proteomes" id="UP001441914"/>
    </source>
</evidence>
<accession>A0AAN0N8C1</accession>